<feature type="domain" description="VWFA" evidence="6">
    <location>
        <begin position="86"/>
        <end position="280"/>
    </location>
</feature>
<evidence type="ECO:0000256" key="1">
    <source>
        <dbReference type="ARBA" id="ARBA00022475"/>
    </source>
</evidence>
<gene>
    <name evidence="8" type="ORF">ENP62_02555</name>
    <name evidence="7" type="ORF">ENP94_03775</name>
    <name evidence="9" type="ORF">ENS16_05970</name>
</gene>
<dbReference type="Pfam" id="PF00092">
    <property type="entry name" value="VWA"/>
    <property type="match status" value="1"/>
</dbReference>
<dbReference type="InterPro" id="IPR050768">
    <property type="entry name" value="UPF0353/GerABKA_families"/>
</dbReference>
<organism evidence="8">
    <name type="scientific">candidate division WOR-3 bacterium</name>
    <dbReference type="NCBI Taxonomy" id="2052148"/>
    <lineage>
        <taxon>Bacteria</taxon>
        <taxon>Bacteria division WOR-3</taxon>
    </lineage>
</organism>
<dbReference type="InterPro" id="IPR033881">
    <property type="entry name" value="vWA_BatA_type"/>
</dbReference>
<dbReference type="Gene3D" id="3.40.50.410">
    <property type="entry name" value="von Willebrand factor, type A domain"/>
    <property type="match status" value="1"/>
</dbReference>
<dbReference type="InterPro" id="IPR036465">
    <property type="entry name" value="vWFA_dom_sf"/>
</dbReference>
<evidence type="ECO:0000313" key="7">
    <source>
        <dbReference type="EMBL" id="HEA87113.1"/>
    </source>
</evidence>
<dbReference type="Pfam" id="PF07584">
    <property type="entry name" value="BatA"/>
    <property type="match status" value="1"/>
</dbReference>
<dbReference type="PANTHER" id="PTHR22550">
    <property type="entry name" value="SPORE GERMINATION PROTEIN"/>
    <property type="match status" value="1"/>
</dbReference>
<name>A0A7C2B327_UNCW3</name>
<sequence length="326" mass="36227">MMHFASPGYFALLALVPLLWWWELKKKRPALRYSDTGLLPEPAPVERIISRLPLVLYSLALVFITVALARPQKGRQFEELETRGIDIVLCLDISGSMQALDFAPGDRLSVAKERAKEFVSKRKGDRIGLVVFSATSLTQCPLTLDHKIVTDIIDRLRFGILEDGTAIGMGLASAVARLKDSKAKEKVIILLTDGVNNTGDIDPLTAAQTAAALGIKVYTIGVGSKGPVPFPIDDPIFGRRYVQVEVDLDTETLQRIADITGGKFFLATDPQALKRIYDEIDRLEPSTFKTRRWTVYQERAQMPMLWALISLLAGSLSSMFILRRLV</sequence>
<feature type="transmembrane region" description="Helical" evidence="5">
    <location>
        <begin position="304"/>
        <end position="322"/>
    </location>
</feature>
<proteinExistence type="predicted"/>
<dbReference type="AlphaFoldDB" id="A0A7C2B327"/>
<evidence type="ECO:0000313" key="9">
    <source>
        <dbReference type="EMBL" id="HFJ54217.1"/>
    </source>
</evidence>
<dbReference type="PROSITE" id="PS50234">
    <property type="entry name" value="VWFA"/>
    <property type="match status" value="1"/>
</dbReference>
<dbReference type="SMART" id="SM00327">
    <property type="entry name" value="VWA"/>
    <property type="match status" value="1"/>
</dbReference>
<dbReference type="SUPFAM" id="SSF53300">
    <property type="entry name" value="vWA-like"/>
    <property type="match status" value="1"/>
</dbReference>
<dbReference type="InterPro" id="IPR002035">
    <property type="entry name" value="VWF_A"/>
</dbReference>
<keyword evidence="1" id="KW-1003">Cell membrane</keyword>
<dbReference type="EMBL" id="DSTU01000007">
    <property type="protein sequence ID" value="HFJ54217.1"/>
    <property type="molecule type" value="Genomic_DNA"/>
</dbReference>
<dbReference type="PANTHER" id="PTHR22550:SF5">
    <property type="entry name" value="LEUCINE ZIPPER PROTEIN 4"/>
    <property type="match status" value="1"/>
</dbReference>
<evidence type="ECO:0000256" key="5">
    <source>
        <dbReference type="SAM" id="Phobius"/>
    </source>
</evidence>
<dbReference type="EMBL" id="DSLG01000004">
    <property type="protein sequence ID" value="HEA87113.1"/>
    <property type="molecule type" value="Genomic_DNA"/>
</dbReference>
<accession>A0A7C2B327</accession>
<evidence type="ECO:0000256" key="4">
    <source>
        <dbReference type="ARBA" id="ARBA00023136"/>
    </source>
</evidence>
<dbReference type="InterPro" id="IPR024163">
    <property type="entry name" value="Aerotolerance_reg_N"/>
</dbReference>
<evidence type="ECO:0000259" key="6">
    <source>
        <dbReference type="PROSITE" id="PS50234"/>
    </source>
</evidence>
<dbReference type="CDD" id="cd01467">
    <property type="entry name" value="vWA_BatA_type"/>
    <property type="match status" value="1"/>
</dbReference>
<evidence type="ECO:0000256" key="2">
    <source>
        <dbReference type="ARBA" id="ARBA00022692"/>
    </source>
</evidence>
<keyword evidence="2 5" id="KW-0812">Transmembrane</keyword>
<evidence type="ECO:0000256" key="3">
    <source>
        <dbReference type="ARBA" id="ARBA00022989"/>
    </source>
</evidence>
<protein>
    <submittedName>
        <fullName evidence="8">VWA domain-containing protein</fullName>
    </submittedName>
</protein>
<keyword evidence="4 5" id="KW-0472">Membrane</keyword>
<dbReference type="PRINTS" id="PR00453">
    <property type="entry name" value="VWFADOMAIN"/>
</dbReference>
<reference evidence="8" key="1">
    <citation type="journal article" date="2020" name="mSystems">
        <title>Genome- and Community-Level Interaction Insights into Carbon Utilization and Element Cycling Functions of Hydrothermarchaeota in Hydrothermal Sediment.</title>
        <authorList>
            <person name="Zhou Z."/>
            <person name="Liu Y."/>
            <person name="Xu W."/>
            <person name="Pan J."/>
            <person name="Luo Z.H."/>
            <person name="Li M."/>
        </authorList>
    </citation>
    <scope>NUCLEOTIDE SEQUENCE [LARGE SCALE GENOMIC DNA]</scope>
    <source>
        <strain evidence="8">SpSt-236</strain>
        <strain evidence="7">SpSt-265</strain>
        <strain evidence="9">SpSt-465</strain>
    </source>
</reference>
<evidence type="ECO:0000313" key="8">
    <source>
        <dbReference type="EMBL" id="HEE18417.1"/>
    </source>
</evidence>
<comment type="caution">
    <text evidence="8">The sequence shown here is derived from an EMBL/GenBank/DDBJ whole genome shotgun (WGS) entry which is preliminary data.</text>
</comment>
<dbReference type="EMBL" id="DSKA01000189">
    <property type="protein sequence ID" value="HEE18417.1"/>
    <property type="molecule type" value="Genomic_DNA"/>
</dbReference>
<keyword evidence="3 5" id="KW-1133">Transmembrane helix</keyword>
<feature type="transmembrane region" description="Helical" evidence="5">
    <location>
        <begin position="50"/>
        <end position="69"/>
    </location>
</feature>